<organism evidence="4 5">
    <name type="scientific">Streptomyces durmitorensis</name>
    <dbReference type="NCBI Taxonomy" id="319947"/>
    <lineage>
        <taxon>Bacteria</taxon>
        <taxon>Bacillati</taxon>
        <taxon>Actinomycetota</taxon>
        <taxon>Actinomycetes</taxon>
        <taxon>Kitasatosporales</taxon>
        <taxon>Streptomycetaceae</taxon>
        <taxon>Streptomyces</taxon>
    </lineage>
</organism>
<evidence type="ECO:0000256" key="3">
    <source>
        <dbReference type="SAM" id="SignalP"/>
    </source>
</evidence>
<keyword evidence="2" id="KW-0812">Transmembrane</keyword>
<feature type="region of interest" description="Disordered" evidence="1">
    <location>
        <begin position="144"/>
        <end position="168"/>
    </location>
</feature>
<feature type="transmembrane region" description="Helical" evidence="2">
    <location>
        <begin position="343"/>
        <end position="363"/>
    </location>
</feature>
<evidence type="ECO:0008006" key="6">
    <source>
        <dbReference type="Google" id="ProtNLM"/>
    </source>
</evidence>
<feature type="signal peptide" evidence="3">
    <location>
        <begin position="1"/>
        <end position="30"/>
    </location>
</feature>
<feature type="region of interest" description="Disordered" evidence="1">
    <location>
        <begin position="31"/>
        <end position="88"/>
    </location>
</feature>
<dbReference type="RefSeq" id="WP_249588806.1">
    <property type="nucleotide sequence ID" value="NZ_BAAAQL010000044.1"/>
</dbReference>
<name>A0ABY4PU64_9ACTN</name>
<dbReference type="EMBL" id="CP097289">
    <property type="protein sequence ID" value="UQT57398.1"/>
    <property type="molecule type" value="Genomic_DNA"/>
</dbReference>
<evidence type="ECO:0000256" key="2">
    <source>
        <dbReference type="SAM" id="Phobius"/>
    </source>
</evidence>
<feature type="chain" id="PRO_5046761196" description="LPXTG-motif cell wall anchor domain-containing protein" evidence="3">
    <location>
        <begin position="31"/>
        <end position="369"/>
    </location>
</feature>
<keyword evidence="2" id="KW-1133">Transmembrane helix</keyword>
<gene>
    <name evidence="4" type="ORF">M4V62_21090</name>
</gene>
<feature type="compositionally biased region" description="Low complexity" evidence="1">
    <location>
        <begin position="44"/>
        <end position="63"/>
    </location>
</feature>
<dbReference type="Proteomes" id="UP000829992">
    <property type="component" value="Chromosome"/>
</dbReference>
<sequence>MRATRRTFRTAAIATGAIAALAVPTTAAFAADAPSNPQGQVAPGDQTGTTDQDQTGQDQTGQDKQTDDETPKPGSWESKGTTDLGKGWSANVDVNASARTAKAAISLDGAAKGSLTAYEKSASTTIDGNTFTLTPDGTVTAKLVDKDKEKDKDKDKDKPVPGGWVSKGVTDLGNGWSAKVDVNASARSAKAAISLDGAAKGSLKAYIDPSSTKIDGCTFTLSADGTITKKAAPKPKPQPVDKRVYVRTDKLADGSTAKIYKLGKNHYQADIYAKGVKLDTLDANGRSATGENNGLHVVLRPDGTIKSWVDGKTGSGTGSTVVPKGGVKAGAEDVHPAGDSTPLIAAGGGMAALGAAGLGFAVYRRKQNN</sequence>
<keyword evidence="3" id="KW-0732">Signal</keyword>
<accession>A0ABY4PU64</accession>
<evidence type="ECO:0000313" key="5">
    <source>
        <dbReference type="Proteomes" id="UP000829992"/>
    </source>
</evidence>
<reference evidence="4 5" key="1">
    <citation type="submission" date="2022-05" db="EMBL/GenBank/DDBJ databases">
        <authorList>
            <person name="Zhou X."/>
            <person name="Li K."/>
            <person name="Man Y."/>
        </authorList>
    </citation>
    <scope>NUCLEOTIDE SEQUENCE [LARGE SCALE GENOMIC DNA]</scope>
    <source>
        <strain evidence="4 5">MS405</strain>
    </source>
</reference>
<dbReference type="PROSITE" id="PS51318">
    <property type="entry name" value="TAT"/>
    <property type="match status" value="1"/>
</dbReference>
<dbReference type="InterPro" id="IPR006311">
    <property type="entry name" value="TAT_signal"/>
</dbReference>
<keyword evidence="5" id="KW-1185">Reference proteome</keyword>
<keyword evidence="2" id="KW-0472">Membrane</keyword>
<protein>
    <recommendedName>
        <fullName evidence="6">LPXTG-motif cell wall anchor domain-containing protein</fullName>
    </recommendedName>
</protein>
<evidence type="ECO:0000256" key="1">
    <source>
        <dbReference type="SAM" id="MobiDB-lite"/>
    </source>
</evidence>
<proteinExistence type="predicted"/>
<evidence type="ECO:0000313" key="4">
    <source>
        <dbReference type="EMBL" id="UQT57398.1"/>
    </source>
</evidence>
<feature type="compositionally biased region" description="Basic and acidic residues" evidence="1">
    <location>
        <begin position="144"/>
        <end position="159"/>
    </location>
</feature>